<comment type="caution">
    <text evidence="4">The sequence shown here is derived from an EMBL/GenBank/DDBJ whole genome shotgun (WGS) entry which is preliminary data.</text>
</comment>
<evidence type="ECO:0000259" key="3">
    <source>
        <dbReference type="Pfam" id="PF13579"/>
    </source>
</evidence>
<dbReference type="PANTHER" id="PTHR12526">
    <property type="entry name" value="GLYCOSYLTRANSFERASE"/>
    <property type="match status" value="1"/>
</dbReference>
<accession>A0ABS1B7W9</accession>
<evidence type="ECO:0000256" key="1">
    <source>
        <dbReference type="ARBA" id="ARBA00022676"/>
    </source>
</evidence>
<protein>
    <submittedName>
        <fullName evidence="4">Glycosyltransferase</fullName>
    </submittedName>
</protein>
<keyword evidence="2" id="KW-0808">Transferase</keyword>
<dbReference type="Pfam" id="PF13692">
    <property type="entry name" value="Glyco_trans_1_4"/>
    <property type="match status" value="1"/>
</dbReference>
<dbReference type="InterPro" id="IPR028098">
    <property type="entry name" value="Glyco_trans_4-like_N"/>
</dbReference>
<dbReference type="EMBL" id="JAEDAJ010000002">
    <property type="protein sequence ID" value="MBK0330733.1"/>
    <property type="molecule type" value="Genomic_DNA"/>
</dbReference>
<dbReference type="Pfam" id="PF13579">
    <property type="entry name" value="Glyco_trans_4_4"/>
    <property type="match status" value="1"/>
</dbReference>
<feature type="domain" description="Glycosyltransferase subfamily 4-like N-terminal" evidence="3">
    <location>
        <begin position="73"/>
        <end position="253"/>
    </location>
</feature>
<dbReference type="RefSeq" id="WP_200501392.1">
    <property type="nucleotide sequence ID" value="NZ_JAEDAJ010000002.1"/>
</dbReference>
<dbReference type="SUPFAM" id="SSF53756">
    <property type="entry name" value="UDP-Glycosyltransferase/glycogen phosphorylase"/>
    <property type="match status" value="1"/>
</dbReference>
<sequence length="478" mass="52067">MELLEHAGVGTRMQARRLRSELELLAPGHRLAPLQAGAELGRKGPSTEENPDADAGLRVLHLITNSLPHTQSGYSLRTHRLLSSLRRAGVQSIALTRTGYPIMVGVPLASDEDAVDGVVYRRTLPSSLGATAEQRLVQEVDAALRIVDEFRPHVLHATTDYRNALVAQAVSQATGIPWILEVRGLMEQTWIASHRSKSSRARAADSEKARLVAAKEAELANEAHAVVTLSRTMAQELARRGVDDSRVVVVPNGVEDALLSRPTDMTDARRQVLPDLPSKAYAVGAVSALVDYEGFDVLLRAAARIIHDPSSPKELRNDLHVVIAGDGTAAPALRALTHELGIGDRTTMPGRVPRADAPTWLLSLDAVVVPRRDLRVTQWVTPQKPVEALALGRPLVVSDLPALRESVRTEEGLDCALLVPPEDPEALAGEIIRLWSHRHGSDGRSQAGRKLAASRRWPTLADRYVTVYRRLAHETAEE</sequence>
<dbReference type="CDD" id="cd03794">
    <property type="entry name" value="GT4_WbuB-like"/>
    <property type="match status" value="1"/>
</dbReference>
<evidence type="ECO:0000313" key="5">
    <source>
        <dbReference type="Proteomes" id="UP000612352"/>
    </source>
</evidence>
<dbReference type="Gene3D" id="3.40.50.2000">
    <property type="entry name" value="Glycogen Phosphorylase B"/>
    <property type="match status" value="2"/>
</dbReference>
<keyword evidence="5" id="KW-1185">Reference proteome</keyword>
<proteinExistence type="predicted"/>
<evidence type="ECO:0000313" key="4">
    <source>
        <dbReference type="EMBL" id="MBK0330733.1"/>
    </source>
</evidence>
<name>A0ABS1B7W9_9MICO</name>
<dbReference type="Proteomes" id="UP000612352">
    <property type="component" value="Unassembled WGS sequence"/>
</dbReference>
<reference evidence="4 5" key="1">
    <citation type="submission" date="2020-12" db="EMBL/GenBank/DDBJ databases">
        <title>Brachybacterium sp. MASK1Z-5, whole genome shotgun sequence.</title>
        <authorList>
            <person name="Tuo L."/>
        </authorList>
    </citation>
    <scope>NUCLEOTIDE SEQUENCE [LARGE SCALE GENOMIC DNA]</scope>
    <source>
        <strain evidence="4 5">MASK1Z-5</strain>
    </source>
</reference>
<keyword evidence="1" id="KW-0328">Glycosyltransferase</keyword>
<evidence type="ECO:0000256" key="2">
    <source>
        <dbReference type="ARBA" id="ARBA00022679"/>
    </source>
</evidence>
<gene>
    <name evidence="4" type="ORF">I8D64_04890</name>
</gene>
<dbReference type="PANTHER" id="PTHR12526:SF635">
    <property type="entry name" value="GLYCOSYL TRANSFERASE GROUP 1"/>
    <property type="match status" value="1"/>
</dbReference>
<organism evidence="4 5">
    <name type="scientific">Brachybacterium halotolerans</name>
    <dbReference type="NCBI Taxonomy" id="2795215"/>
    <lineage>
        <taxon>Bacteria</taxon>
        <taxon>Bacillati</taxon>
        <taxon>Actinomycetota</taxon>
        <taxon>Actinomycetes</taxon>
        <taxon>Micrococcales</taxon>
        <taxon>Dermabacteraceae</taxon>
        <taxon>Brachybacterium</taxon>
    </lineage>
</organism>